<gene>
    <name evidence="1" type="ORF">S06H3_56307</name>
</gene>
<dbReference type="Gene3D" id="3.30.470.10">
    <property type="match status" value="1"/>
</dbReference>
<dbReference type="InterPro" id="IPR043131">
    <property type="entry name" value="BCAT-like_N"/>
</dbReference>
<proteinExistence type="predicted"/>
<organism evidence="1">
    <name type="scientific">marine sediment metagenome</name>
    <dbReference type="NCBI Taxonomy" id="412755"/>
    <lineage>
        <taxon>unclassified sequences</taxon>
        <taxon>metagenomes</taxon>
        <taxon>ecological metagenomes</taxon>
    </lineage>
</organism>
<sequence length="30" mass="3382">MSEIVYLNGSLIPRSQARISALDYGFLYGF</sequence>
<evidence type="ECO:0008006" key="2">
    <source>
        <dbReference type="Google" id="ProtNLM"/>
    </source>
</evidence>
<comment type="caution">
    <text evidence="1">The sequence shown here is derived from an EMBL/GenBank/DDBJ whole genome shotgun (WGS) entry which is preliminary data.</text>
</comment>
<dbReference type="EMBL" id="BARV01036213">
    <property type="protein sequence ID" value="GAI51603.1"/>
    <property type="molecule type" value="Genomic_DNA"/>
</dbReference>
<feature type="non-terminal residue" evidence="1">
    <location>
        <position position="30"/>
    </location>
</feature>
<reference evidence="1" key="1">
    <citation type="journal article" date="2014" name="Front. Microbiol.">
        <title>High frequency of phylogenetically diverse reductive dehalogenase-homologous genes in deep subseafloor sedimentary metagenomes.</title>
        <authorList>
            <person name="Kawai M."/>
            <person name="Futagami T."/>
            <person name="Toyoda A."/>
            <person name="Takaki Y."/>
            <person name="Nishi S."/>
            <person name="Hori S."/>
            <person name="Arai W."/>
            <person name="Tsubouchi T."/>
            <person name="Morono Y."/>
            <person name="Uchiyama I."/>
            <person name="Ito T."/>
            <person name="Fujiyama A."/>
            <person name="Inagaki F."/>
            <person name="Takami H."/>
        </authorList>
    </citation>
    <scope>NUCLEOTIDE SEQUENCE</scope>
    <source>
        <strain evidence="1">Expedition CK06-06</strain>
    </source>
</reference>
<evidence type="ECO:0000313" key="1">
    <source>
        <dbReference type="EMBL" id="GAI51603.1"/>
    </source>
</evidence>
<accession>X1P6Y1</accession>
<dbReference type="AlphaFoldDB" id="X1P6Y1"/>
<protein>
    <recommendedName>
        <fullName evidence="2">Branched-chain amino acid aminotransferase</fullName>
    </recommendedName>
</protein>
<name>X1P6Y1_9ZZZZ</name>